<keyword evidence="3" id="KW-0804">Transcription</keyword>
<reference evidence="6" key="1">
    <citation type="submission" date="2017-11" db="EMBL/GenBank/DDBJ databases">
        <authorList>
            <person name="Duchaud E."/>
        </authorList>
    </citation>
    <scope>NUCLEOTIDE SEQUENCE [LARGE SCALE GENOMIC DNA]</scope>
    <source>
        <strain evidence="6">Tenacibaculum sp. TNO020</strain>
    </source>
</reference>
<dbReference type="EMBL" id="OENF01000010">
    <property type="protein sequence ID" value="SOS74272.1"/>
    <property type="molecule type" value="Genomic_DNA"/>
</dbReference>
<dbReference type="InterPro" id="IPR037923">
    <property type="entry name" value="HTH-like"/>
</dbReference>
<dbReference type="SUPFAM" id="SSF51215">
    <property type="entry name" value="Regulatory protein AraC"/>
    <property type="match status" value="1"/>
</dbReference>
<dbReference type="PROSITE" id="PS01124">
    <property type="entry name" value="HTH_ARAC_FAMILY_2"/>
    <property type="match status" value="1"/>
</dbReference>
<evidence type="ECO:0000256" key="2">
    <source>
        <dbReference type="ARBA" id="ARBA00023125"/>
    </source>
</evidence>
<dbReference type="InterPro" id="IPR009057">
    <property type="entry name" value="Homeodomain-like_sf"/>
</dbReference>
<dbReference type="GeneID" id="86943506"/>
<gene>
    <name evidence="5" type="ORF">TNO020_180306</name>
</gene>
<evidence type="ECO:0000256" key="3">
    <source>
        <dbReference type="ARBA" id="ARBA00023163"/>
    </source>
</evidence>
<proteinExistence type="predicted"/>
<dbReference type="AlphaFoldDB" id="A0A2H1YFH8"/>
<feature type="domain" description="HTH araC/xylS-type" evidence="4">
    <location>
        <begin position="192"/>
        <end position="290"/>
    </location>
</feature>
<evidence type="ECO:0000313" key="6">
    <source>
        <dbReference type="Proteomes" id="UP000234211"/>
    </source>
</evidence>
<evidence type="ECO:0000256" key="1">
    <source>
        <dbReference type="ARBA" id="ARBA00023015"/>
    </source>
</evidence>
<name>A0A2H1YFH8_9FLAO</name>
<keyword evidence="1" id="KW-0805">Transcription regulation</keyword>
<dbReference type="SUPFAM" id="SSF46689">
    <property type="entry name" value="Homeodomain-like"/>
    <property type="match status" value="1"/>
</dbReference>
<sequence length="292" mass="33691">MKNQKNYENLQDTLSFFNIDCHNSYYISSGKSIFKFPENPFRMDYYAFCICTDGEIDLEINAINYKIRKGSVFCSAPSTIVHFLNASPNFKIQTVFFEKNFLLTNISDPFIIEKMALFQQSSYSVLHTSEENTQNLLKIINTIKEKEQCKSIFTKQMIRVLIFNLLLEIAEIIQQKTPNIIACKDVKTTIYLRFNKLVQECILEEKSVGFYASELCISNKYLIEITKKNVGKTPHQIIEEALLKEALVLLGNPALSISEIAYQLQFNSISAFGRFFKRQTTSSPSSYRNTKK</sequence>
<organism evidence="5 6">
    <name type="scientific">Tenacibaculum piscium</name>
    <dbReference type="NCBI Taxonomy" id="1458515"/>
    <lineage>
        <taxon>Bacteria</taxon>
        <taxon>Pseudomonadati</taxon>
        <taxon>Bacteroidota</taxon>
        <taxon>Flavobacteriia</taxon>
        <taxon>Flavobacteriales</taxon>
        <taxon>Flavobacteriaceae</taxon>
        <taxon>Tenacibaculum</taxon>
    </lineage>
</organism>
<dbReference type="Gene3D" id="1.10.10.60">
    <property type="entry name" value="Homeodomain-like"/>
    <property type="match status" value="1"/>
</dbReference>
<dbReference type="Proteomes" id="UP000234211">
    <property type="component" value="Unassembled WGS sequence"/>
</dbReference>
<dbReference type="OrthoDB" id="2600165at2"/>
<dbReference type="PANTHER" id="PTHR43280:SF32">
    <property type="entry name" value="TRANSCRIPTIONAL REGULATORY PROTEIN"/>
    <property type="match status" value="1"/>
</dbReference>
<dbReference type="GO" id="GO:0003700">
    <property type="term" value="F:DNA-binding transcription factor activity"/>
    <property type="evidence" value="ECO:0007669"/>
    <property type="project" value="InterPro"/>
</dbReference>
<dbReference type="InterPro" id="IPR018060">
    <property type="entry name" value="HTH_AraC"/>
</dbReference>
<accession>A0A2H1YFH8</accession>
<dbReference type="RefSeq" id="WP_101916766.1">
    <property type="nucleotide sequence ID" value="NZ_JAFMUR010000003.1"/>
</dbReference>
<evidence type="ECO:0000313" key="5">
    <source>
        <dbReference type="EMBL" id="SOS74272.1"/>
    </source>
</evidence>
<keyword evidence="6" id="KW-1185">Reference proteome</keyword>
<keyword evidence="2" id="KW-0238">DNA-binding</keyword>
<dbReference type="Pfam" id="PF12833">
    <property type="entry name" value="HTH_18"/>
    <property type="match status" value="1"/>
</dbReference>
<protein>
    <submittedName>
        <fullName evidence="5">AraC family transcriptional regulator</fullName>
    </submittedName>
</protein>
<evidence type="ECO:0000259" key="4">
    <source>
        <dbReference type="PROSITE" id="PS01124"/>
    </source>
</evidence>
<dbReference type="PANTHER" id="PTHR43280">
    <property type="entry name" value="ARAC-FAMILY TRANSCRIPTIONAL REGULATOR"/>
    <property type="match status" value="1"/>
</dbReference>
<dbReference type="SMART" id="SM00342">
    <property type="entry name" value="HTH_ARAC"/>
    <property type="match status" value="1"/>
</dbReference>
<dbReference type="GO" id="GO:0043565">
    <property type="term" value="F:sequence-specific DNA binding"/>
    <property type="evidence" value="ECO:0007669"/>
    <property type="project" value="InterPro"/>
</dbReference>